<evidence type="ECO:0000256" key="3">
    <source>
        <dbReference type="ARBA" id="ARBA00009361"/>
    </source>
</evidence>
<sequence length="2328" mass="272840">MKHQFKLFFLEFREILRQIRNSHDLFASWAKFNSVGSFIHIFFDQERFLKLFDLRIWSILLSRNSRGSTKSRYFTIRGVLLFVVVVLVYRIKNRNMVERKNIYLTGFLPIPMNPIGHRNDTLEESFGFSNINRLILPLLYLPKGKKIPYSHFLDPKESTWALPITKKCGMPESNWGSCWRRSWIGKRRDSSCKIANKTFAGVEISFKEKNLKHLEFLFVYYMDDPIRKDLEWELFDRLSPNKRRTILNSGQLFEILVKDWICYLMFAFREKRPIEVWGFFKDRGAGSTIQSNDIEHLSHLFSRKKWAISLQNCAQFHMWQFRQDLFVSWGKNSYESDFLRNISRESWIWFDNVRLVNKDRFFSKVRNGSSNIQYDSTRSSFVQVTDSSQLKGSSAEFRDHFDSISQKDSSEYPTLMNQREIQQLKEESILWHPSLEGRGEEIKEFLGNPTRSIRSFFSDRWSELHLGSHPTERFTKDNKLLKKEQDLSFVPSRRSENQEIVNIFKIVRYLQKTVSIYPISSDRGCYRVPKDELDMDSSDKISFSNKNPFFYFFHLFHDQNRGGYTLDRDFESEERFQERADLFTLSITEPDLVYHKGFAFSIDSSGLDHKQFLNEIFNSRDESKKKSLLVLPPIFYEEIEYLYGYGRIIKKGVRISCGNDLEDPKPKKFVFASNNIMGAVNEYRLIRNLIQIQDSTYGYIRKVMNRFFLMNRSARNFKYGITGAQIGNDTLNHRTIMKYTVNQHLSSGKKSQRFDPLFLISRTERSMNQDPNTYRYKWSKGSKNFQEHLELFVSEQKSRFQVVFDRLRINQYSMDGSEVIDKKDLPKSRPFFLWKLLIFLSKSLPFYFVSFGNTPIHRSEIRIYELKGPNDQLCNKLLELIGLQIVHLKKLKPFLLDDHETSQKSKLLINGGTIPPFLFNKIPKWTIDPFHTRNNRRKSFENTDSYLSMISDDQDNWLNPVKAFHISSLISAFYKANRLRFLNNPHHLSFYCNKRFPFFAEKARINNYDFSYGQFLNILFIRNKIFSLCGGKKKHAFWEIDTILPIESEVSKIFLPNDFPVRSGPLVHRALYSIADISETPLTEGQIVNFEGTYCQPLSDIHLSDSEVKNLHQYPNFNSNMSLIHTPCSDQYLPYEKRKKRSLCLQKECVETGQRYRTLLSKQRYRTLLSKWNIFQTYMPWFFTSTGYKYLTLLFLETLSDLLPILSLGIRQQYVSLLDHINHIMCDILDDEILQTVLRQWEIFQEKWVLPQRNRIREISRTCLRNLTLSAERIHRNNESPLISTHLRSRNVLEFRYSILFLLLIAGSLVCTHLTCVYEDYSELQTEFEKVKSLMIPSYTMELRKLLDRYPPSELNFFDLFRVAMKEFIDYLSLSRVLSWVVGNMPEGDDRASIDIIDLISIISNPIDRITFSINTRHLSHRSKEIYSWIRKREKVYGAGIDGQIEDWLATSDYVEERERETLVQLCALTLRTDKRIDQILLSLTHSDHLSKNDSGYQMIEQPGAIYLRDLVDIQKKDLMDYELNTSCLAERRIFLAHYQTITYSQTSCGINSFHFPSHGKPFSLRLALFPPRGVLVIGSIGTGRSYLVKSLATNTHLPLITLFLKWHDSSDVFFSHLVDYFHRHFSYKLDPEYEGEIDLEALVRGLFDAYDDDDDDDGGEAMRGDFDGIECAYAIEEDMIDLDIALDAELNALPEDFLECEAVEEPEEVDNWWLTEWDRHLAAISLQFEVVRAISPCIVWIPDIHDADLDGVTLGGLLDALAGDCERSSTKKTNTLFIASTNIPQRVDPGLIAPDRFNTCIKIRRLRSPQQRKHFLTLSYTRGFHLEKKVFRTNGFGSITMGSSAQDLAALTNEALSISITQKKSIIDTNTIRSALHRQTWAVRTQVRSTQEHGILFYQTGRALAQNVLLSNCLIDPISIYIKNKSWNEGNSDLYNWYFELGTSMKKLTILLYLLTCSAGSVAQDLWSGPDEKKGILSCVLVENDSDLVHGLLEVESALVGPSRTEKDCSQFDNDRVTFLRRPEPRNPLDMMQNGCYSSFEERERVLDLEEALGNHIVWAPRIWSPWGFLAYCMERSNAFWVNRIIYDEEAGLQDEEAGLQDEGAELQDEEAELQDLQDPQDEKGGLQELQDLQEEEADLYEEAVERQTQEDALQEDGPEFLQSGTMHYEARDRFFREEGFFQRNQFIWNPEDSFFFLFKDQPLVSVFSHRELFPDEEISKEGLLAFTLQKAPPSSGDRWFIKKREERHFEFLIDRQRWLRTKSSLDNGFFRSKTSFESYQYLSNLFLSNGRLLDQMTKALLRKRWLFPDEINENWIHVTGERFPMT</sequence>
<feature type="region of interest" description="Disordered" evidence="10">
    <location>
        <begin position="2104"/>
        <end position="2124"/>
    </location>
</feature>
<feature type="domain" description="Ycf2 N-terminal" evidence="13">
    <location>
        <begin position="3"/>
        <end position="435"/>
    </location>
</feature>
<keyword evidence="11" id="KW-0812">Transmembrane</keyword>
<evidence type="ECO:0000256" key="10">
    <source>
        <dbReference type="SAM" id="MobiDB-lite"/>
    </source>
</evidence>
<dbReference type="InterPro" id="IPR003959">
    <property type="entry name" value="ATPase_AAA_core"/>
</dbReference>
<dbReference type="GO" id="GO:0009570">
    <property type="term" value="C:chloroplast stroma"/>
    <property type="evidence" value="ECO:0007669"/>
    <property type="project" value="UniProtKB-SubCell"/>
</dbReference>
<keyword evidence="6 14" id="KW-0934">Plastid</keyword>
<dbReference type="InterPro" id="IPR056777">
    <property type="entry name" value="Ycf2_N"/>
</dbReference>
<comment type="function">
    <text evidence="1 9">Probable ATPase of unknown function. Its presence in a non-photosynthetic plant (Epifagus virginiana) and experiments in tobacco indicate that it has an essential function which is probably not related to photosynthesis.</text>
</comment>
<evidence type="ECO:0000313" key="14">
    <source>
        <dbReference type="EMBL" id="AGV02953.1"/>
    </source>
</evidence>
<proteinExistence type="inferred from homology"/>
<dbReference type="GO" id="GO:0016887">
    <property type="term" value="F:ATP hydrolysis activity"/>
    <property type="evidence" value="ECO:0007669"/>
    <property type="project" value="InterPro"/>
</dbReference>
<dbReference type="GO" id="GO:0005524">
    <property type="term" value="F:ATP binding"/>
    <property type="evidence" value="ECO:0007669"/>
    <property type="project" value="UniProtKB-KW"/>
</dbReference>
<keyword evidence="11" id="KW-0472">Membrane</keyword>
<reference evidence="14" key="2">
    <citation type="journal article" date="2014" name="Mol. Biol. Evol.">
        <title>Reconstruction of the Ancestral Plastid Genome in Geraniaceae Reveals a Correlation between Genome Rearrangements, Repeats, and Nucleotide Substitution Rates.</title>
        <authorList>
            <person name="Weng M.L."/>
            <person name="Blazier J.C."/>
            <person name="Govindu M."/>
            <person name="Jansen R.K."/>
        </authorList>
    </citation>
    <scope>NUCLEOTIDE SEQUENCE</scope>
</reference>
<dbReference type="PANTHER" id="PTHR33078:SF92">
    <property type="entry name" value="PROTEIN YCF2"/>
    <property type="match status" value="1"/>
</dbReference>
<comment type="subcellular location">
    <subcellularLocation>
        <location evidence="2 9">Plastid</location>
        <location evidence="2 9">Chloroplast stroma</location>
    </subcellularLocation>
</comment>
<evidence type="ECO:0000256" key="5">
    <source>
        <dbReference type="ARBA" id="ARBA00022528"/>
    </source>
</evidence>
<evidence type="ECO:0000256" key="8">
    <source>
        <dbReference type="ARBA" id="ARBA00022840"/>
    </source>
</evidence>
<keyword evidence="5 14" id="KW-0150">Chloroplast</keyword>
<evidence type="ECO:0000256" key="7">
    <source>
        <dbReference type="ARBA" id="ARBA00022741"/>
    </source>
</evidence>
<dbReference type="Pfam" id="PF05695">
    <property type="entry name" value="Ycf2"/>
    <property type="match status" value="2"/>
</dbReference>
<reference evidence="14" key="1">
    <citation type="submission" date="2013-06" db="EMBL/GenBank/DDBJ databases">
        <authorList>
            <person name="Weng M.-L."/>
            <person name="Blazier J.C."/>
            <person name="Govindu M."/>
            <person name="Jansen R.K."/>
        </authorList>
    </citation>
    <scope>NUCLEOTIDE SEQUENCE</scope>
</reference>
<evidence type="ECO:0000256" key="11">
    <source>
        <dbReference type="SAM" id="Phobius"/>
    </source>
</evidence>
<feature type="domain" description="ATPase AAA-type core" evidence="12">
    <location>
        <begin position="1726"/>
        <end position="1805"/>
    </location>
</feature>
<dbReference type="HAMAP" id="MF_01330">
    <property type="entry name" value="Ycf2"/>
    <property type="match status" value="1"/>
</dbReference>
<evidence type="ECO:0000256" key="6">
    <source>
        <dbReference type="ARBA" id="ARBA00022640"/>
    </source>
</evidence>
<feature type="transmembrane region" description="Helical" evidence="11">
    <location>
        <begin position="73"/>
        <end position="91"/>
    </location>
</feature>
<feature type="binding site" evidence="9">
    <location>
        <begin position="1579"/>
        <end position="1586"/>
    </location>
    <ligand>
        <name>ATP</name>
        <dbReference type="ChEBI" id="CHEBI:30616"/>
    </ligand>
</feature>
<name>V9P7P5_9ROSI</name>
<evidence type="ECO:0000256" key="2">
    <source>
        <dbReference type="ARBA" id="ARBA00004470"/>
    </source>
</evidence>
<keyword evidence="11" id="KW-1133">Transmembrane helix</keyword>
<dbReference type="InterPro" id="IPR008543">
    <property type="entry name" value="Uncharacterised_Ycf2"/>
</dbReference>
<accession>V9P7P5</accession>
<dbReference type="SUPFAM" id="SSF52540">
    <property type="entry name" value="P-loop containing nucleoside triphosphate hydrolases"/>
    <property type="match status" value="1"/>
</dbReference>
<evidence type="ECO:0000256" key="4">
    <source>
        <dbReference type="ARBA" id="ARBA00018950"/>
    </source>
</evidence>
<evidence type="ECO:0000259" key="13">
    <source>
        <dbReference type="Pfam" id="PF05695"/>
    </source>
</evidence>
<dbReference type="Gene3D" id="3.40.50.300">
    <property type="entry name" value="P-loop containing nucleotide triphosphate hydrolases"/>
    <property type="match status" value="1"/>
</dbReference>
<dbReference type="Pfam" id="PF00004">
    <property type="entry name" value="AAA"/>
    <property type="match status" value="1"/>
</dbReference>
<feature type="domain" description="Ycf2 N-terminal" evidence="13">
    <location>
        <begin position="440"/>
        <end position="1422"/>
    </location>
</feature>
<dbReference type="GeneID" id="18129616"/>
<organism evidence="14">
    <name type="scientific">Hypseocharis bilobata</name>
    <dbReference type="NCBI Taxonomy" id="253189"/>
    <lineage>
        <taxon>Eukaryota</taxon>
        <taxon>Viridiplantae</taxon>
        <taxon>Streptophyta</taxon>
        <taxon>Embryophyta</taxon>
        <taxon>Tracheophyta</taxon>
        <taxon>Spermatophyta</taxon>
        <taxon>Magnoliopsida</taxon>
        <taxon>eudicotyledons</taxon>
        <taxon>Gunneridae</taxon>
        <taxon>Pentapetalae</taxon>
        <taxon>rosids</taxon>
        <taxon>malvids</taxon>
        <taxon>Geraniales</taxon>
        <taxon>Geraniaceae</taxon>
        <taxon>Hypseocharis</taxon>
    </lineage>
</organism>
<comment type="similarity">
    <text evidence="3 9">Belongs to the Ycf2 family.</text>
</comment>
<dbReference type="PANTHER" id="PTHR33078">
    <property type="entry name" value="PROTEIN YCF2-RELATED"/>
    <property type="match status" value="1"/>
</dbReference>
<dbReference type="InterPro" id="IPR027417">
    <property type="entry name" value="P-loop_NTPase"/>
</dbReference>
<evidence type="ECO:0000256" key="1">
    <source>
        <dbReference type="ARBA" id="ARBA00002329"/>
    </source>
</evidence>
<feature type="compositionally biased region" description="Acidic residues" evidence="10">
    <location>
        <begin position="2104"/>
        <end position="2121"/>
    </location>
</feature>
<dbReference type="RefSeq" id="YP_008994525.1">
    <property type="nucleotide sequence ID" value="NC_023260.1"/>
</dbReference>
<evidence type="ECO:0000259" key="12">
    <source>
        <dbReference type="Pfam" id="PF00004"/>
    </source>
</evidence>
<keyword evidence="8 9" id="KW-0067">ATP-binding</keyword>
<evidence type="ECO:0000256" key="9">
    <source>
        <dbReference type="HAMAP-Rule" id="MF_01330"/>
    </source>
</evidence>
<gene>
    <name evidence="9 14" type="primary">ycf2</name>
</gene>
<dbReference type="EMBL" id="KF240616">
    <property type="protein sequence ID" value="AGV02953.1"/>
    <property type="molecule type" value="Genomic_DNA"/>
</dbReference>
<protein>
    <recommendedName>
        <fullName evidence="4 9">Protein Ycf2</fullName>
    </recommendedName>
</protein>
<geneLocation type="chloroplast" evidence="14"/>
<keyword evidence="7 9" id="KW-0547">Nucleotide-binding</keyword>